<dbReference type="Proteomes" id="UP000322234">
    <property type="component" value="Unassembled WGS sequence"/>
</dbReference>
<dbReference type="SMART" id="SM00192">
    <property type="entry name" value="LDLa"/>
    <property type="match status" value="2"/>
</dbReference>
<feature type="active site" description="Proton acceptor" evidence="10">
    <location>
        <position position="53"/>
    </location>
</feature>
<accession>A0A6B0SDB2</accession>
<dbReference type="CDD" id="cd06263">
    <property type="entry name" value="MAM"/>
    <property type="match status" value="6"/>
</dbReference>
<dbReference type="InterPro" id="IPR002172">
    <property type="entry name" value="LDrepeatLR_classA_rpt"/>
</dbReference>
<dbReference type="GO" id="GO:0101006">
    <property type="term" value="F:protein histidine phosphatase activity"/>
    <property type="evidence" value="ECO:0007669"/>
    <property type="project" value="UniProtKB-EC"/>
</dbReference>
<dbReference type="Gene3D" id="4.10.400.10">
    <property type="entry name" value="Low-density Lipoprotein Receptor"/>
    <property type="match status" value="2"/>
</dbReference>
<dbReference type="GO" id="GO:0016020">
    <property type="term" value="C:membrane"/>
    <property type="evidence" value="ECO:0007669"/>
    <property type="project" value="InterPro"/>
</dbReference>
<dbReference type="PANTHER" id="PTHR23282">
    <property type="entry name" value="APICAL ENDOSOMAL GLYCOPROTEIN PRECURSOR"/>
    <property type="match status" value="1"/>
</dbReference>
<feature type="binding site" evidence="11">
    <location>
        <position position="21"/>
    </location>
    <ligand>
        <name>substrate</name>
    </ligand>
</feature>
<feature type="domain" description="MAM" evidence="13">
    <location>
        <begin position="576"/>
        <end position="732"/>
    </location>
</feature>
<evidence type="ECO:0000256" key="1">
    <source>
        <dbReference type="ARBA" id="ARBA00003087"/>
    </source>
</evidence>
<feature type="domain" description="MAM" evidence="13">
    <location>
        <begin position="357"/>
        <end position="513"/>
    </location>
</feature>
<dbReference type="SMART" id="SM00137">
    <property type="entry name" value="MAM"/>
    <property type="match status" value="6"/>
</dbReference>
<dbReference type="EC" id="3.9.1.3" evidence="3"/>
<dbReference type="PROSITE" id="PS50060">
    <property type="entry name" value="MAM_2"/>
    <property type="match status" value="6"/>
</dbReference>
<dbReference type="CDD" id="cd00112">
    <property type="entry name" value="LDLa"/>
    <property type="match status" value="2"/>
</dbReference>
<dbReference type="InterPro" id="IPR023415">
    <property type="entry name" value="LDLR_class-A_CS"/>
</dbReference>
<dbReference type="InterPro" id="IPR000998">
    <property type="entry name" value="MAM_dom"/>
</dbReference>
<proteinExistence type="inferred from homology"/>
<comment type="caution">
    <text evidence="12">Lacks conserved residue(s) required for the propagation of feature annotation.</text>
</comment>
<dbReference type="Pfam" id="PF05005">
    <property type="entry name" value="Ocnus"/>
    <property type="match status" value="1"/>
</dbReference>
<dbReference type="PRINTS" id="PR00261">
    <property type="entry name" value="LDLRECEPTOR"/>
</dbReference>
<feature type="domain" description="MAM" evidence="13">
    <location>
        <begin position="1056"/>
        <end position="1223"/>
    </location>
</feature>
<dbReference type="InterPro" id="IPR036055">
    <property type="entry name" value="LDL_receptor-like_sf"/>
</dbReference>
<evidence type="ECO:0000256" key="2">
    <source>
        <dbReference type="ARBA" id="ARBA00010971"/>
    </source>
</evidence>
<evidence type="ECO:0000256" key="7">
    <source>
        <dbReference type="ARBA" id="ARBA00030831"/>
    </source>
</evidence>
<feature type="disulfide bond" evidence="12">
    <location>
        <begin position="317"/>
        <end position="329"/>
    </location>
</feature>
<evidence type="ECO:0000256" key="6">
    <source>
        <dbReference type="ARBA" id="ARBA00029952"/>
    </source>
</evidence>
<dbReference type="InterPro" id="IPR007702">
    <property type="entry name" value="Janus"/>
</dbReference>
<dbReference type="InterPro" id="IPR013320">
    <property type="entry name" value="ConA-like_dom_sf"/>
</dbReference>
<evidence type="ECO:0000256" key="11">
    <source>
        <dbReference type="PIRSR" id="PIRSR607702-2"/>
    </source>
</evidence>
<organism evidence="14 15">
    <name type="scientific">Bos mutus</name>
    <name type="common">wild yak</name>
    <dbReference type="NCBI Taxonomy" id="72004"/>
    <lineage>
        <taxon>Eukaryota</taxon>
        <taxon>Metazoa</taxon>
        <taxon>Chordata</taxon>
        <taxon>Craniata</taxon>
        <taxon>Vertebrata</taxon>
        <taxon>Euteleostomi</taxon>
        <taxon>Mammalia</taxon>
        <taxon>Eutheria</taxon>
        <taxon>Laurasiatheria</taxon>
        <taxon>Artiodactyla</taxon>
        <taxon>Ruminantia</taxon>
        <taxon>Pecora</taxon>
        <taxon>Bovidae</taxon>
        <taxon>Bovinae</taxon>
        <taxon>Bos</taxon>
    </lineage>
</organism>
<protein>
    <recommendedName>
        <fullName evidence="4">14 kDa phosphohistidine phosphatase</fullName>
        <ecNumber evidence="3">3.9.1.3</ecNumber>
    </recommendedName>
    <alternativeName>
        <fullName evidence="7">Phosphohistidine phosphatase 1</fullName>
    </alternativeName>
    <alternativeName>
        <fullName evidence="6">Protein histidine phosphatase</fullName>
    </alternativeName>
</protein>
<dbReference type="PROSITE" id="PS01209">
    <property type="entry name" value="LDLRA_1"/>
    <property type="match status" value="2"/>
</dbReference>
<evidence type="ECO:0000256" key="5">
    <source>
        <dbReference type="ARBA" id="ARBA00023157"/>
    </source>
</evidence>
<feature type="disulfide bond" evidence="12">
    <location>
        <begin position="560"/>
        <end position="575"/>
    </location>
</feature>
<dbReference type="FunFam" id="3.50.20.20:FF:000001">
    <property type="entry name" value="14 kDa phosphohistidine phosphatase"/>
    <property type="match status" value="1"/>
</dbReference>
<dbReference type="InterPro" id="IPR038596">
    <property type="entry name" value="Janus_sf"/>
</dbReference>
<evidence type="ECO:0000256" key="12">
    <source>
        <dbReference type="PROSITE-ProRule" id="PRU00124"/>
    </source>
</evidence>
<dbReference type="Pfam" id="PF00057">
    <property type="entry name" value="Ldl_recept_a"/>
    <property type="match status" value="1"/>
</dbReference>
<evidence type="ECO:0000256" key="3">
    <source>
        <dbReference type="ARBA" id="ARBA00011945"/>
    </source>
</evidence>
<comment type="similarity">
    <text evidence="2">Belongs to the janus family.</text>
</comment>
<evidence type="ECO:0000256" key="10">
    <source>
        <dbReference type="PIRSR" id="PIRSR607702-1"/>
    </source>
</evidence>
<evidence type="ECO:0000256" key="8">
    <source>
        <dbReference type="ARBA" id="ARBA00049028"/>
    </source>
</evidence>
<name>A0A6B0SDB2_9CETA</name>
<dbReference type="Gene3D" id="2.60.120.200">
    <property type="match status" value="6"/>
</dbReference>
<evidence type="ECO:0000313" key="15">
    <source>
        <dbReference type="Proteomes" id="UP000322234"/>
    </source>
</evidence>
<evidence type="ECO:0000259" key="13">
    <source>
        <dbReference type="PROSITE" id="PS50060"/>
    </source>
</evidence>
<reference evidence="14" key="1">
    <citation type="submission" date="2019-10" db="EMBL/GenBank/DDBJ databases">
        <title>The sequence and de novo assembly of the wild yak genome.</title>
        <authorList>
            <person name="Liu Y."/>
        </authorList>
    </citation>
    <scope>NUCLEOTIDE SEQUENCE [LARGE SCALE GENOMIC DNA]</scope>
    <source>
        <strain evidence="14">WY2019</strain>
    </source>
</reference>
<dbReference type="EMBL" id="VBQZ03000207">
    <property type="protein sequence ID" value="MXQ97914.1"/>
    <property type="molecule type" value="Genomic_DNA"/>
</dbReference>
<dbReference type="PROSITE" id="PS50068">
    <property type="entry name" value="LDLRA_2"/>
    <property type="match status" value="2"/>
</dbReference>
<comment type="catalytic activity">
    <reaction evidence="8">
        <text>N(pros)-phospho-L-histidyl-[protein] + H2O = L-histidyl-[protein] + phosphate</text>
        <dbReference type="Rhea" id="RHEA:47964"/>
        <dbReference type="Rhea" id="RHEA-COMP:9745"/>
        <dbReference type="Rhea" id="RHEA-COMP:9746"/>
        <dbReference type="ChEBI" id="CHEBI:15377"/>
        <dbReference type="ChEBI" id="CHEBI:29979"/>
        <dbReference type="ChEBI" id="CHEBI:43474"/>
        <dbReference type="ChEBI" id="CHEBI:64837"/>
        <dbReference type="EC" id="3.9.1.3"/>
    </reaction>
</comment>
<dbReference type="PANTHER" id="PTHR23282:SF129">
    <property type="entry name" value="APICAL ENDOSOMAL GLYCOPROTEIN"/>
    <property type="match status" value="1"/>
</dbReference>
<dbReference type="SUPFAM" id="SSF143724">
    <property type="entry name" value="PHP14-like"/>
    <property type="match status" value="1"/>
</dbReference>
<feature type="domain" description="MAM" evidence="13">
    <location>
        <begin position="152"/>
        <end position="310"/>
    </location>
</feature>
<feature type="domain" description="MAM" evidence="13">
    <location>
        <begin position="742"/>
        <end position="898"/>
    </location>
</feature>
<comment type="catalytic activity">
    <reaction evidence="9">
        <text>N(tele)-phospho-L-histidyl-[protein] + H2O = L-histidyl-[protein] + phosphate</text>
        <dbReference type="Rhea" id="RHEA:47960"/>
        <dbReference type="Rhea" id="RHEA-COMP:9745"/>
        <dbReference type="Rhea" id="RHEA-COMP:10719"/>
        <dbReference type="ChEBI" id="CHEBI:15377"/>
        <dbReference type="ChEBI" id="CHEBI:29979"/>
        <dbReference type="ChEBI" id="CHEBI:43474"/>
        <dbReference type="ChEBI" id="CHEBI:83586"/>
        <dbReference type="EC" id="3.9.1.3"/>
    </reaction>
</comment>
<feature type="disulfide bond" evidence="12">
    <location>
        <begin position="324"/>
        <end position="342"/>
    </location>
</feature>
<dbReference type="Pfam" id="PF00629">
    <property type="entry name" value="MAM"/>
    <property type="match status" value="6"/>
</dbReference>
<evidence type="ECO:0000256" key="9">
    <source>
        <dbReference type="ARBA" id="ARBA00049335"/>
    </source>
</evidence>
<dbReference type="Gene3D" id="3.50.20.20">
    <property type="entry name" value="Janus/Ocnus"/>
    <property type="match status" value="1"/>
</dbReference>
<dbReference type="SUPFAM" id="SSF57424">
    <property type="entry name" value="LDL receptor-like module"/>
    <property type="match status" value="2"/>
</dbReference>
<keyword evidence="5 12" id="KW-1015">Disulfide bond</keyword>
<sequence length="1293" mass="140709">MAAAGLAQIPDVDIDSDGVFKYVLIRVYAAPPSGDPAVETKEIVRGYKWAEYHADIYDKVSGEIQKKGYDCECLGGGRISHQSQDRKIHVYGYSMATWLSLLAAGSPGWAWVPNHCRTPREAVCNFVCDCRGCPDEAQCGYHGASPSLGTPFTCDFERDSCGWRDISTAGYRWLRDRAGASPEGPGLRADHTLGTDLGWYVAVGTHRGRETATAALRSPVLHEAAPTCELRLWYHVASGDVAELRLELTHGVETLTLWWSAGPWDPDWQELAVPTGRIRGPFRVTFSATRNATHRSTVALDDVAFWRCGLPTPQAHCPRGHHRCRNEACVEPAQLCDGEDNCGDHSDEDAAPCRHYIATDFEMGLGLWNHSEGWTRNHSAGGPRYPAWPRGDHTWNSAQGSFLASVAEPSTPAVLSSPEFQASAPHNCSLVFYHYLHGSEAGCLQVFLQTASPAAPQTPVLLRRRHGELGAAWVRDRVDIQSEHPFRILLAAQTGPGGVVGLDDLILSNHCKPIPELAGPPPGCWAPGPWPQPSSLRPWSFCEPGHFFCGDLCVPPEQLCDFQQQCPGGEDEQECGTTDFESLSGGGWEDASVGQLQWVRLPAPDRGMPSPDAHGAAGHFLAVQRAWGQLAEEARALTPTLGPSGPRCELRLVYYLQSHPQGFLELVVVEGSRRELVWQALGTTAGGWKVDRVLLGARRRPFRLELVGLVDLDGPGQQGAGVDDVTLTGCSPTAAAEEDSEVSCNFERGACGWHTGHLTDAHWHRVESRGPRYDHTTGQGHFVLLDPVDPPARGPAAHLLTQPRVPSAPQECLSFWFHLFGPQIGTLRLAMRREGEAETHLWSRSGTHGNCWHEAWATLHHQPDTGAKYQLLFEGLRDGYHGSMALDDVTLRPGPCWAPRRCSFEDSACGFSVGGRGLWTRQANASWGPHADHTTETAQGHYMVVDMSPQALPRGHAALLTSEEQRPLVQPTCLTFWYHLSLRNPGTLRVHVEEAGRQQVLSVSSRGGAAWRLGSVDLQAGQAWRVVFEAVAAGVEHSYVALDDLLLQDGPCPLPASCDFEAGLCGWNHVPRPGLGGYSWDWSSGASPSRYPQPPVDHTLGTEAGHFALFETSVLGPGGRAAGLISQPLPPTTASCLRFWYHMGFPEHFYQGELRVLLSSAQGQLAVWGAGGRHRHQWLEGQVDVASAREFQIVFEATLGGQPALGPIALDDVEYLAGQRCQLSTPSQGKPCLAGRFCSRAGPLPAPGLAGRRWLQKGGCPSWGKADTVTPGFDNILFSADRVTLPASVPHDQ</sequence>
<feature type="domain" description="MAM" evidence="13">
    <location>
        <begin position="900"/>
        <end position="1054"/>
    </location>
</feature>
<evidence type="ECO:0000313" key="14">
    <source>
        <dbReference type="EMBL" id="MXQ97914.1"/>
    </source>
</evidence>
<gene>
    <name evidence="14" type="ORF">E5288_WYG003993</name>
</gene>
<comment type="caution">
    <text evidence="14">The sequence shown here is derived from an EMBL/GenBank/DDBJ whole genome shotgun (WGS) entry which is preliminary data.</text>
</comment>
<keyword evidence="15" id="KW-1185">Reference proteome</keyword>
<evidence type="ECO:0000256" key="4">
    <source>
        <dbReference type="ARBA" id="ARBA00014497"/>
    </source>
</evidence>
<dbReference type="InterPro" id="IPR051560">
    <property type="entry name" value="MAM_domain-containing"/>
</dbReference>
<dbReference type="SUPFAM" id="SSF49899">
    <property type="entry name" value="Concanavalin A-like lectins/glucanases"/>
    <property type="match status" value="6"/>
</dbReference>
<comment type="function">
    <text evidence="1">Exhibits phosphohistidine phosphatase activity.</text>
</comment>